<dbReference type="eggNOG" id="KOG2726">
    <property type="taxonomic scope" value="Eukaryota"/>
</dbReference>
<dbReference type="Pfam" id="PF00472">
    <property type="entry name" value="RF-1"/>
    <property type="match status" value="1"/>
</dbReference>
<dbReference type="InterPro" id="IPR000352">
    <property type="entry name" value="Pep_chain_release_fac_I"/>
</dbReference>
<keyword evidence="3" id="KW-0809">Transit peptide</keyword>
<dbReference type="InterPro" id="IPR045853">
    <property type="entry name" value="Pep_chain_release_fac_I_sf"/>
</dbReference>
<dbReference type="Proteomes" id="UP000027135">
    <property type="component" value="Unassembled WGS sequence"/>
</dbReference>
<comment type="subcellular location">
    <subcellularLocation>
        <location evidence="1">Mitochondrion</location>
    </subcellularLocation>
</comment>
<name>A0A067QJ88_ZOONE</name>
<dbReference type="FunCoup" id="A0A067QJ88">
    <property type="interactions" value="830"/>
</dbReference>
<evidence type="ECO:0000313" key="7">
    <source>
        <dbReference type="Proteomes" id="UP000027135"/>
    </source>
</evidence>
<accession>A0A067QJ88</accession>
<protein>
    <recommendedName>
        <fullName evidence="5">Prokaryotic-type class I peptide chain release factors domain-containing protein</fullName>
    </recommendedName>
</protein>
<dbReference type="AlphaFoldDB" id="A0A067QJ88"/>
<organism evidence="6 7">
    <name type="scientific">Zootermopsis nevadensis</name>
    <name type="common">Dampwood termite</name>
    <dbReference type="NCBI Taxonomy" id="136037"/>
    <lineage>
        <taxon>Eukaryota</taxon>
        <taxon>Metazoa</taxon>
        <taxon>Ecdysozoa</taxon>
        <taxon>Arthropoda</taxon>
        <taxon>Hexapoda</taxon>
        <taxon>Insecta</taxon>
        <taxon>Pterygota</taxon>
        <taxon>Neoptera</taxon>
        <taxon>Polyneoptera</taxon>
        <taxon>Dictyoptera</taxon>
        <taxon>Blattodea</taxon>
        <taxon>Blattoidea</taxon>
        <taxon>Termitoidae</taxon>
        <taxon>Termopsidae</taxon>
        <taxon>Zootermopsis</taxon>
    </lineage>
</organism>
<evidence type="ECO:0000313" key="6">
    <source>
        <dbReference type="EMBL" id="KDR08762.1"/>
    </source>
</evidence>
<dbReference type="OrthoDB" id="277888at2759"/>
<dbReference type="GO" id="GO:0005739">
    <property type="term" value="C:mitochondrion"/>
    <property type="evidence" value="ECO:0007669"/>
    <property type="project" value="UniProtKB-SubCell"/>
</dbReference>
<dbReference type="InParanoid" id="A0A067QJ88"/>
<dbReference type="Gene3D" id="3.30.160.20">
    <property type="match status" value="1"/>
</dbReference>
<keyword evidence="4" id="KW-0496">Mitochondrion</keyword>
<dbReference type="OMA" id="KCHLHRL"/>
<feature type="domain" description="Prokaryotic-type class I peptide chain release factors" evidence="5">
    <location>
        <begin position="49"/>
        <end position="138"/>
    </location>
</feature>
<keyword evidence="7" id="KW-1185">Reference proteome</keyword>
<dbReference type="InterPro" id="IPR052405">
    <property type="entry name" value="Mito_Transl_Release_Factor"/>
</dbReference>
<dbReference type="EMBL" id="KK853300">
    <property type="protein sequence ID" value="KDR08762.1"/>
    <property type="molecule type" value="Genomic_DNA"/>
</dbReference>
<comment type="similarity">
    <text evidence="2">Belongs to the prokaryotic/mitochondrial release factor family.</text>
</comment>
<evidence type="ECO:0000259" key="5">
    <source>
        <dbReference type="Pfam" id="PF00472"/>
    </source>
</evidence>
<evidence type="ECO:0000256" key="1">
    <source>
        <dbReference type="ARBA" id="ARBA00004173"/>
    </source>
</evidence>
<dbReference type="PANTHER" id="PTHR46203">
    <property type="entry name" value="PROBABLE PEPTIDE CHAIN RELEASE FACTOR C12ORF65"/>
    <property type="match status" value="1"/>
</dbReference>
<evidence type="ECO:0000256" key="3">
    <source>
        <dbReference type="ARBA" id="ARBA00022946"/>
    </source>
</evidence>
<proteinExistence type="inferred from homology"/>
<evidence type="ECO:0000256" key="4">
    <source>
        <dbReference type="ARBA" id="ARBA00023128"/>
    </source>
</evidence>
<reference evidence="6 7" key="1">
    <citation type="journal article" date="2014" name="Nat. Commun.">
        <title>Molecular traces of alternative social organization in a termite genome.</title>
        <authorList>
            <person name="Terrapon N."/>
            <person name="Li C."/>
            <person name="Robertson H.M."/>
            <person name="Ji L."/>
            <person name="Meng X."/>
            <person name="Booth W."/>
            <person name="Chen Z."/>
            <person name="Childers C.P."/>
            <person name="Glastad K.M."/>
            <person name="Gokhale K."/>
            <person name="Gowin J."/>
            <person name="Gronenberg W."/>
            <person name="Hermansen R.A."/>
            <person name="Hu H."/>
            <person name="Hunt B.G."/>
            <person name="Huylmans A.K."/>
            <person name="Khalil S.M."/>
            <person name="Mitchell R.D."/>
            <person name="Munoz-Torres M.C."/>
            <person name="Mustard J.A."/>
            <person name="Pan H."/>
            <person name="Reese J.T."/>
            <person name="Scharf M.E."/>
            <person name="Sun F."/>
            <person name="Vogel H."/>
            <person name="Xiao J."/>
            <person name="Yang W."/>
            <person name="Yang Z."/>
            <person name="Yang Z."/>
            <person name="Zhou J."/>
            <person name="Zhu J."/>
            <person name="Brent C.S."/>
            <person name="Elsik C.G."/>
            <person name="Goodisman M.A."/>
            <person name="Liberles D.A."/>
            <person name="Roe R.M."/>
            <person name="Vargo E.L."/>
            <person name="Vilcinskas A."/>
            <person name="Wang J."/>
            <person name="Bornberg-Bauer E."/>
            <person name="Korb J."/>
            <person name="Zhang G."/>
            <person name="Liebig J."/>
        </authorList>
    </citation>
    <scope>NUCLEOTIDE SEQUENCE [LARGE SCALE GENOMIC DNA]</scope>
    <source>
        <tissue evidence="6">Whole organism</tissue>
    </source>
</reference>
<dbReference type="SUPFAM" id="SSF75620">
    <property type="entry name" value="Release factor"/>
    <property type="match status" value="1"/>
</dbReference>
<evidence type="ECO:0000256" key="2">
    <source>
        <dbReference type="ARBA" id="ARBA00010835"/>
    </source>
</evidence>
<dbReference type="GO" id="GO:0003747">
    <property type="term" value="F:translation release factor activity"/>
    <property type="evidence" value="ECO:0007669"/>
    <property type="project" value="InterPro"/>
</dbReference>
<sequence>MSMFTRIGFGQQPTIILQLSLSKINVLSEYINVSVRNKCTLDYSRVPVLKEEELDEHFIKGSGPGGQAVNKTNNCVMLVHKPTGVVVKCHQSRMQEENRKLARKVLIRKLDDLLNGELSVEAQQRAIQIKKSKKKNLRQKKLAELKAEWMDRERLV</sequence>
<gene>
    <name evidence="6" type="ORF">L798_01573</name>
</gene>
<dbReference type="PANTHER" id="PTHR46203:SF1">
    <property type="entry name" value="MITOCHONDRIAL TRANSLATION RELEASE FACTOR IN RESCUE"/>
    <property type="match status" value="1"/>
</dbReference>